<protein>
    <submittedName>
        <fullName evidence="2">Uncharacterized protein</fullName>
    </submittedName>
</protein>
<dbReference type="EMBL" id="GAKU01000031">
    <property type="protein sequence ID" value="JAA92606.1"/>
    <property type="molecule type" value="mRNA"/>
</dbReference>
<dbReference type="AlphaFoldDB" id="T1DF83"/>
<accession>T1DF83</accession>
<organism evidence="2">
    <name type="scientific">Dendrocoelum lacteum</name>
    <dbReference type="NCBI Taxonomy" id="27895"/>
    <lineage>
        <taxon>Eukaryota</taxon>
        <taxon>Metazoa</taxon>
        <taxon>Spiralia</taxon>
        <taxon>Lophotrochozoa</taxon>
        <taxon>Platyhelminthes</taxon>
        <taxon>Rhabditophora</taxon>
        <taxon>Seriata</taxon>
        <taxon>Tricladida</taxon>
        <taxon>Continenticola</taxon>
        <taxon>Planarioidea</taxon>
        <taxon>Dendrocoelidae</taxon>
        <taxon>Dendrocoelum</taxon>
    </lineage>
</organism>
<feature type="region of interest" description="Disordered" evidence="1">
    <location>
        <begin position="137"/>
        <end position="160"/>
    </location>
</feature>
<evidence type="ECO:0000256" key="1">
    <source>
        <dbReference type="SAM" id="MobiDB-lite"/>
    </source>
</evidence>
<proteinExistence type="evidence at transcript level"/>
<reference evidence="2" key="1">
    <citation type="submission" date="2013-06" db="EMBL/GenBank/DDBJ databases">
        <title>Reactivating head regrowth in a regeneration deficient planarian species.</title>
        <authorList>
            <person name="Liu S.-Y."/>
            <person name="Brandl H."/>
            <person name="Henry I."/>
            <person name="Rink J."/>
        </authorList>
    </citation>
    <scope>NUCLEOTIDE SEQUENCE</scope>
</reference>
<evidence type="ECO:0000313" key="2">
    <source>
        <dbReference type="EMBL" id="JAA92606.1"/>
    </source>
</evidence>
<sequence>MTFLNYSDIHFDNMESMVSSSIKKYRIQSASNKEPNLLHKLLITKMIGKLKAILFDPDFISGQEIQKCKENVNIVNKETSVREVGEEDKSESTKCTINSQLQCLLKRRIAAKRKRSMSDGEVYGKVKRGGETARVLSTETINEPPPSHTPPTSHKSPPRLINSTITLFIPIKRWSNSRQ</sequence>
<name>T1DF83_9PLAT</name>